<dbReference type="EMBL" id="JASJOU010000019">
    <property type="protein sequence ID" value="MDJ1505969.1"/>
    <property type="molecule type" value="Genomic_DNA"/>
</dbReference>
<accession>A0AAE3RCV2</accession>
<feature type="transmembrane region" description="Helical" evidence="1">
    <location>
        <begin position="135"/>
        <end position="157"/>
    </location>
</feature>
<evidence type="ECO:0000313" key="3">
    <source>
        <dbReference type="Proteomes" id="UP001232063"/>
    </source>
</evidence>
<dbReference type="RefSeq" id="WP_314518586.1">
    <property type="nucleotide sequence ID" value="NZ_JASJOU010000019.1"/>
</dbReference>
<evidence type="ECO:0000313" key="2">
    <source>
        <dbReference type="EMBL" id="MDJ1505969.1"/>
    </source>
</evidence>
<feature type="transmembrane region" description="Helical" evidence="1">
    <location>
        <begin position="69"/>
        <end position="88"/>
    </location>
</feature>
<reference evidence="2" key="1">
    <citation type="submission" date="2023-05" db="EMBL/GenBank/DDBJ databases">
        <authorList>
            <person name="Zhang X."/>
        </authorList>
    </citation>
    <scope>NUCLEOTIDE SEQUENCE</scope>
    <source>
        <strain evidence="2">BD1B2-1</strain>
    </source>
</reference>
<dbReference type="Proteomes" id="UP001232063">
    <property type="component" value="Unassembled WGS sequence"/>
</dbReference>
<protein>
    <submittedName>
        <fullName evidence="2">Uncharacterized protein</fullName>
    </submittedName>
</protein>
<keyword evidence="1" id="KW-0812">Transmembrane</keyword>
<comment type="caution">
    <text evidence="2">The sequence shown here is derived from an EMBL/GenBank/DDBJ whole genome shotgun (WGS) entry which is preliminary data.</text>
</comment>
<feature type="transmembrane region" description="Helical" evidence="1">
    <location>
        <begin position="23"/>
        <end position="43"/>
    </location>
</feature>
<feature type="transmembrane region" description="Helical" evidence="1">
    <location>
        <begin position="169"/>
        <end position="194"/>
    </location>
</feature>
<dbReference type="AlphaFoldDB" id="A0AAE3RCV2"/>
<keyword evidence="1" id="KW-1133">Transmembrane helix</keyword>
<feature type="transmembrane region" description="Helical" evidence="1">
    <location>
        <begin position="200"/>
        <end position="225"/>
    </location>
</feature>
<organism evidence="2 3">
    <name type="scientific">Xanthocytophaga agilis</name>
    <dbReference type="NCBI Taxonomy" id="3048010"/>
    <lineage>
        <taxon>Bacteria</taxon>
        <taxon>Pseudomonadati</taxon>
        <taxon>Bacteroidota</taxon>
        <taxon>Cytophagia</taxon>
        <taxon>Cytophagales</taxon>
        <taxon>Rhodocytophagaceae</taxon>
        <taxon>Xanthocytophaga</taxon>
    </lineage>
</organism>
<sequence length="245" mass="28779">MYSSEIMRSEKEQVVLRFNYQRFVWFLVFVALVLAMVSFGMQFRKYEIDINSKVYQKFDLDGERNIPSFFSMLLLMTTAVILYMISSIKRKFQLTFRNHWLGLSLIFLFLSMDELISLHEILIDVVRYIAGSSTGIFFLGWVIPMGFIVICIGFTYLKFLIRLPLRTRLFFIVSACVYLSGTIGMETVGSYYYQVHAEGIGMQLCMTIEESLEMIGIILFIYTLLEYTHRFLEPLTIHCEFEEKI</sequence>
<gene>
    <name evidence="2" type="ORF">QNI22_35250</name>
</gene>
<feature type="transmembrane region" description="Helical" evidence="1">
    <location>
        <begin position="100"/>
        <end position="123"/>
    </location>
</feature>
<name>A0AAE3RCV2_9BACT</name>
<evidence type="ECO:0000256" key="1">
    <source>
        <dbReference type="SAM" id="Phobius"/>
    </source>
</evidence>
<keyword evidence="3" id="KW-1185">Reference proteome</keyword>
<keyword evidence="1" id="KW-0472">Membrane</keyword>
<proteinExistence type="predicted"/>